<keyword evidence="10" id="KW-1185">Reference proteome</keyword>
<dbReference type="OrthoDB" id="9772053at2"/>
<proteinExistence type="inferred from homology"/>
<keyword evidence="5" id="KW-0378">Hydrolase</keyword>
<dbReference type="GO" id="GO:0006508">
    <property type="term" value="P:proteolysis"/>
    <property type="evidence" value="ECO:0007669"/>
    <property type="project" value="UniProtKB-KW"/>
</dbReference>
<accession>A0A1Y0ITI3</accession>
<keyword evidence="3" id="KW-0645">Protease</keyword>
<evidence type="ECO:0000256" key="4">
    <source>
        <dbReference type="ARBA" id="ARBA00022723"/>
    </source>
</evidence>
<dbReference type="GO" id="GO:0004177">
    <property type="term" value="F:aminopeptidase activity"/>
    <property type="evidence" value="ECO:0007669"/>
    <property type="project" value="UniProtKB-UniRule"/>
</dbReference>
<dbReference type="InterPro" id="IPR023367">
    <property type="entry name" value="Peptidase_M42_dom2"/>
</dbReference>
<evidence type="ECO:0000313" key="9">
    <source>
        <dbReference type="EMBL" id="ARU62703.1"/>
    </source>
</evidence>
<keyword evidence="2" id="KW-0031">Aminopeptidase</keyword>
<reference evidence="10" key="1">
    <citation type="submission" date="2017-05" db="EMBL/GenBank/DDBJ databases">
        <authorList>
            <person name="Sung H."/>
        </authorList>
    </citation>
    <scope>NUCLEOTIDE SEQUENCE [LARGE SCALE GENOMIC DNA]</scope>
    <source>
        <strain evidence="10">AR23208</strain>
    </source>
</reference>
<feature type="binding site" evidence="8">
    <location>
        <position position="170"/>
    </location>
    <ligand>
        <name>Zn(2+)</name>
        <dbReference type="ChEBI" id="CHEBI:29105"/>
        <label>2</label>
    </ligand>
</feature>
<dbReference type="CDD" id="cd05656">
    <property type="entry name" value="M42_Frv"/>
    <property type="match status" value="1"/>
</dbReference>
<evidence type="ECO:0000256" key="3">
    <source>
        <dbReference type="ARBA" id="ARBA00022670"/>
    </source>
</evidence>
<feature type="active site" description="Proton acceptor" evidence="7">
    <location>
        <position position="198"/>
    </location>
</feature>
<evidence type="ECO:0000256" key="2">
    <source>
        <dbReference type="ARBA" id="ARBA00022438"/>
    </source>
</evidence>
<gene>
    <name evidence="9" type="ORF">CBW65_18260</name>
</gene>
<organism evidence="9 10">
    <name type="scientific">Tumebacillus avium</name>
    <dbReference type="NCBI Taxonomy" id="1903704"/>
    <lineage>
        <taxon>Bacteria</taxon>
        <taxon>Bacillati</taxon>
        <taxon>Bacillota</taxon>
        <taxon>Bacilli</taxon>
        <taxon>Bacillales</taxon>
        <taxon>Alicyclobacillaceae</taxon>
        <taxon>Tumebacillus</taxon>
    </lineage>
</organism>
<dbReference type="Pfam" id="PF05343">
    <property type="entry name" value="Peptidase_M42"/>
    <property type="match status" value="1"/>
</dbReference>
<evidence type="ECO:0000256" key="1">
    <source>
        <dbReference type="ARBA" id="ARBA00006272"/>
    </source>
</evidence>
<feature type="binding site" evidence="8">
    <location>
        <position position="60"/>
    </location>
    <ligand>
        <name>Zn(2+)</name>
        <dbReference type="ChEBI" id="CHEBI:29105"/>
        <label>1</label>
    </ligand>
</feature>
<evidence type="ECO:0000313" key="10">
    <source>
        <dbReference type="Proteomes" id="UP000195437"/>
    </source>
</evidence>
<dbReference type="AlphaFoldDB" id="A0A1Y0ITI3"/>
<evidence type="ECO:0000256" key="6">
    <source>
        <dbReference type="PIRNR" id="PIRNR001123"/>
    </source>
</evidence>
<dbReference type="PANTHER" id="PTHR32481:SF0">
    <property type="entry name" value="AMINOPEPTIDASE YPDE-RELATED"/>
    <property type="match status" value="1"/>
</dbReference>
<feature type="binding site" evidence="8">
    <location>
        <position position="170"/>
    </location>
    <ligand>
        <name>Zn(2+)</name>
        <dbReference type="ChEBI" id="CHEBI:29105"/>
        <label>1</label>
    </ligand>
</feature>
<comment type="similarity">
    <text evidence="1 6">Belongs to the peptidase M42 family.</text>
</comment>
<dbReference type="KEGG" id="tum:CBW65_18260"/>
<feature type="binding site" evidence="8">
    <location>
        <position position="309"/>
    </location>
    <ligand>
        <name>Zn(2+)</name>
        <dbReference type="ChEBI" id="CHEBI:29105"/>
        <label>2</label>
    </ligand>
</feature>
<dbReference type="SUPFAM" id="SSF53187">
    <property type="entry name" value="Zn-dependent exopeptidases"/>
    <property type="match status" value="1"/>
</dbReference>
<dbReference type="PANTHER" id="PTHR32481">
    <property type="entry name" value="AMINOPEPTIDASE"/>
    <property type="match status" value="1"/>
</dbReference>
<protein>
    <submittedName>
        <fullName evidence="9">Peptidase M42</fullName>
    </submittedName>
</protein>
<dbReference type="PIRSF" id="PIRSF001123">
    <property type="entry name" value="PepA_GA"/>
    <property type="match status" value="1"/>
</dbReference>
<dbReference type="SUPFAM" id="SSF101821">
    <property type="entry name" value="Aminopeptidase/glucanase lid domain"/>
    <property type="match status" value="1"/>
</dbReference>
<dbReference type="Gene3D" id="3.40.630.10">
    <property type="entry name" value="Zn peptidases"/>
    <property type="match status" value="1"/>
</dbReference>
<feature type="binding site" evidence="8">
    <location>
        <position position="221"/>
    </location>
    <ligand>
        <name>Zn(2+)</name>
        <dbReference type="ChEBI" id="CHEBI:29105"/>
        <label>1</label>
    </ligand>
</feature>
<name>A0A1Y0ITI3_9BACL</name>
<dbReference type="RefSeq" id="WP_087458057.1">
    <property type="nucleotide sequence ID" value="NZ_CP021434.1"/>
</dbReference>
<comment type="cofactor">
    <cofactor evidence="8">
        <name>a divalent metal cation</name>
        <dbReference type="ChEBI" id="CHEBI:60240"/>
    </cofactor>
    <text evidence="8">Binds 2 divalent metal cations per subunit.</text>
</comment>
<dbReference type="InterPro" id="IPR051464">
    <property type="entry name" value="Peptidase_M42_aminopept"/>
</dbReference>
<dbReference type="GO" id="GO:0046872">
    <property type="term" value="F:metal ion binding"/>
    <property type="evidence" value="ECO:0007669"/>
    <property type="project" value="UniProtKB-UniRule"/>
</dbReference>
<dbReference type="EMBL" id="CP021434">
    <property type="protein sequence ID" value="ARU62703.1"/>
    <property type="molecule type" value="Genomic_DNA"/>
</dbReference>
<sequence length="341" mass="37503">MLLKRLTEAVGPSGYEHEIRQVIYEEIKDYADRIYTDAMGNLFAEVDGTRPGPKVMLCAHMDEVSLFITRVEDNGLIKFRHIGGIDDRVLLSKPVQIGDQKILGVIGSKPPHHQTQDERKKPVGLEHLRIDIGATTREEALKYVKPGDVAVFATKYEEIGHRCAKSKSFDDRVGCAVMVETIKKKFDIPVVYAFTVQEEIGLRGAGPAAYRINPDVALVLEGTLASDVPDTVEHGQATISGAGPALSVMDGSSVHNRKFLKEMIEVADEAGIPHQIRKTVAGGNDAGRIHLTKEGILSGVISVPTRYIHAPSQLISLDDYEQTIELVEKFLRRVEQGGFQA</sequence>
<dbReference type="InterPro" id="IPR008007">
    <property type="entry name" value="Peptidase_M42"/>
</dbReference>
<feature type="binding site" evidence="8">
    <location>
        <position position="199"/>
    </location>
    <ligand>
        <name>Zn(2+)</name>
        <dbReference type="ChEBI" id="CHEBI:29105"/>
        <label>2</label>
    </ligand>
</feature>
<evidence type="ECO:0000256" key="7">
    <source>
        <dbReference type="PIRSR" id="PIRSR001123-1"/>
    </source>
</evidence>
<dbReference type="Proteomes" id="UP000195437">
    <property type="component" value="Chromosome"/>
</dbReference>
<dbReference type="Gene3D" id="2.40.30.40">
    <property type="entry name" value="Peptidase M42, domain 2"/>
    <property type="match status" value="1"/>
</dbReference>
<evidence type="ECO:0000256" key="5">
    <source>
        <dbReference type="ARBA" id="ARBA00022801"/>
    </source>
</evidence>
<evidence type="ECO:0000256" key="8">
    <source>
        <dbReference type="PIRSR" id="PIRSR001123-2"/>
    </source>
</evidence>
<keyword evidence="4 8" id="KW-0479">Metal-binding</keyword>